<keyword evidence="7" id="KW-0472">Membrane</keyword>
<keyword evidence="7" id="KW-0812">Transmembrane</keyword>
<protein>
    <recommendedName>
        <fullName evidence="8">EGF-like domain-containing protein</fullName>
    </recommendedName>
</protein>
<reference evidence="9" key="1">
    <citation type="journal article" date="2023" name="Mol. Biol. Evol.">
        <title>Third-Generation Sequencing Reveals the Adaptive Role of the Epigenome in Three Deep-Sea Polychaetes.</title>
        <authorList>
            <person name="Perez M."/>
            <person name="Aroh O."/>
            <person name="Sun Y."/>
            <person name="Lan Y."/>
            <person name="Juniper S.K."/>
            <person name="Young C.R."/>
            <person name="Angers B."/>
            <person name="Qian P.Y."/>
        </authorList>
    </citation>
    <scope>NUCLEOTIDE SEQUENCE</scope>
    <source>
        <strain evidence="9">P08H-3</strain>
    </source>
</reference>
<dbReference type="SMART" id="SM00181">
    <property type="entry name" value="EGF"/>
    <property type="match status" value="4"/>
</dbReference>
<evidence type="ECO:0000256" key="4">
    <source>
        <dbReference type="ARBA" id="ARBA00023157"/>
    </source>
</evidence>
<dbReference type="PROSITE" id="PS00022">
    <property type="entry name" value="EGF_1"/>
    <property type="match status" value="4"/>
</dbReference>
<evidence type="ECO:0000313" key="10">
    <source>
        <dbReference type="Proteomes" id="UP001208570"/>
    </source>
</evidence>
<evidence type="ECO:0000313" key="9">
    <source>
        <dbReference type="EMBL" id="KAK2147849.1"/>
    </source>
</evidence>
<sequence length="309" mass="33774">MTGCTKSRPAQRTEYYCCPGYNETVSHECAPICHSSCGNGICSEPDQCLCDIGWIGKNCSTECPDGFWGQDCINKSACVNSAKCNPHDGSCFCTPGWKGEICDEPCDSGYYGQNCTQQCWCNNSGTCEPIYGNCICTPGYIGDSCEKRCPNNYYGIKCNKTCRCTHEAECIFTNGSCICLFGYEGQFCEYRRPKIQRSALIGIICGALMGTLIIAIIVGVVYFRRKQKSDDDPKAKKASSVADDEDHYQGMENDTTDPTDDISSGVDMKTDSGIYAEDETSVAETPKGDAPKNISYSRPSSLYPPSPED</sequence>
<dbReference type="PROSITE" id="PS50026">
    <property type="entry name" value="EGF_3"/>
    <property type="match status" value="1"/>
</dbReference>
<keyword evidence="3" id="KW-0677">Repeat</keyword>
<feature type="transmembrane region" description="Helical" evidence="7">
    <location>
        <begin position="199"/>
        <end position="223"/>
    </location>
</feature>
<comment type="caution">
    <text evidence="5">Lacks conserved residue(s) required for the propagation of feature annotation.</text>
</comment>
<keyword evidence="7" id="KW-1133">Transmembrane helix</keyword>
<evidence type="ECO:0000256" key="3">
    <source>
        <dbReference type="ARBA" id="ARBA00022737"/>
    </source>
</evidence>
<keyword evidence="4 5" id="KW-1015">Disulfide bond</keyword>
<proteinExistence type="predicted"/>
<keyword evidence="10" id="KW-1185">Reference proteome</keyword>
<dbReference type="SMART" id="SM00180">
    <property type="entry name" value="EGF_Lam"/>
    <property type="match status" value="2"/>
</dbReference>
<evidence type="ECO:0000259" key="8">
    <source>
        <dbReference type="PROSITE" id="PS50026"/>
    </source>
</evidence>
<evidence type="ECO:0000256" key="5">
    <source>
        <dbReference type="PROSITE-ProRule" id="PRU00076"/>
    </source>
</evidence>
<evidence type="ECO:0000256" key="6">
    <source>
        <dbReference type="SAM" id="MobiDB-lite"/>
    </source>
</evidence>
<feature type="disulfide bond" evidence="5">
    <location>
        <begin position="93"/>
        <end position="102"/>
    </location>
</feature>
<dbReference type="EMBL" id="JAODUP010000533">
    <property type="protein sequence ID" value="KAK2147849.1"/>
    <property type="molecule type" value="Genomic_DNA"/>
</dbReference>
<dbReference type="InterPro" id="IPR002049">
    <property type="entry name" value="LE_dom"/>
</dbReference>
<dbReference type="CDD" id="cd00055">
    <property type="entry name" value="EGF_Lam"/>
    <property type="match status" value="1"/>
</dbReference>
<evidence type="ECO:0000256" key="1">
    <source>
        <dbReference type="ARBA" id="ARBA00022536"/>
    </source>
</evidence>
<dbReference type="AlphaFoldDB" id="A0AAD9MYN8"/>
<name>A0AAD9MYN8_9ANNE</name>
<feature type="domain" description="EGF-like" evidence="8">
    <location>
        <begin position="68"/>
        <end position="103"/>
    </location>
</feature>
<keyword evidence="1 5" id="KW-0245">EGF-like domain</keyword>
<keyword evidence="2" id="KW-0732">Signal</keyword>
<dbReference type="Pfam" id="PF00053">
    <property type="entry name" value="EGF_laminin"/>
    <property type="match status" value="1"/>
</dbReference>
<comment type="caution">
    <text evidence="9">The sequence shown here is derived from an EMBL/GenBank/DDBJ whole genome shotgun (WGS) entry which is preliminary data.</text>
</comment>
<dbReference type="Proteomes" id="UP001208570">
    <property type="component" value="Unassembled WGS sequence"/>
</dbReference>
<feature type="region of interest" description="Disordered" evidence="6">
    <location>
        <begin position="230"/>
        <end position="309"/>
    </location>
</feature>
<dbReference type="GO" id="GO:0005044">
    <property type="term" value="F:scavenger receptor activity"/>
    <property type="evidence" value="ECO:0007669"/>
    <property type="project" value="InterPro"/>
</dbReference>
<dbReference type="PRINTS" id="PR00011">
    <property type="entry name" value="EGFLAMININ"/>
</dbReference>
<dbReference type="FunFam" id="2.170.300.10:FF:000002">
    <property type="entry name" value="Multiple epidermal growth factor-like domains 10"/>
    <property type="match status" value="1"/>
</dbReference>
<dbReference type="PANTHER" id="PTHR24043:SF8">
    <property type="entry name" value="EGF-LIKE DOMAIN-CONTAINING PROTEIN"/>
    <property type="match status" value="1"/>
</dbReference>
<dbReference type="Gene3D" id="2.170.300.10">
    <property type="entry name" value="Tie2 ligand-binding domain superfamily"/>
    <property type="match status" value="1"/>
</dbReference>
<evidence type="ECO:0000256" key="7">
    <source>
        <dbReference type="SAM" id="Phobius"/>
    </source>
</evidence>
<accession>A0AAD9MYN8</accession>
<dbReference type="InterPro" id="IPR042635">
    <property type="entry name" value="MEGF10/SREC1/2-like"/>
</dbReference>
<organism evidence="9 10">
    <name type="scientific">Paralvinella palmiformis</name>
    <dbReference type="NCBI Taxonomy" id="53620"/>
    <lineage>
        <taxon>Eukaryota</taxon>
        <taxon>Metazoa</taxon>
        <taxon>Spiralia</taxon>
        <taxon>Lophotrochozoa</taxon>
        <taxon>Annelida</taxon>
        <taxon>Polychaeta</taxon>
        <taxon>Sedentaria</taxon>
        <taxon>Canalipalpata</taxon>
        <taxon>Terebellida</taxon>
        <taxon>Terebelliformia</taxon>
        <taxon>Alvinellidae</taxon>
        <taxon>Paralvinella</taxon>
    </lineage>
</organism>
<dbReference type="PROSITE" id="PS01186">
    <property type="entry name" value="EGF_2"/>
    <property type="match status" value="1"/>
</dbReference>
<evidence type="ECO:0000256" key="2">
    <source>
        <dbReference type="ARBA" id="ARBA00022729"/>
    </source>
</evidence>
<dbReference type="PANTHER" id="PTHR24043">
    <property type="entry name" value="SCAVENGER RECEPTOR CLASS F"/>
    <property type="match status" value="1"/>
</dbReference>
<dbReference type="InterPro" id="IPR000742">
    <property type="entry name" value="EGF"/>
</dbReference>
<gene>
    <name evidence="9" type="ORF">LSH36_534g00007</name>
</gene>